<evidence type="ECO:0000259" key="3">
    <source>
        <dbReference type="Pfam" id="PF14620"/>
    </source>
</evidence>
<keyword evidence="2" id="KW-0472">Membrane</keyword>
<keyword evidence="1" id="KW-0175">Coiled coil</keyword>
<dbReference type="InterPro" id="IPR048402">
    <property type="entry name" value="YpeB_N"/>
</dbReference>
<name>A0ABV2KRZ1_9BACI</name>
<dbReference type="RefSeq" id="WP_354218873.1">
    <property type="nucleotide sequence ID" value="NZ_JBEPMX010000001.1"/>
</dbReference>
<keyword evidence="2" id="KW-1133">Transmembrane helix</keyword>
<feature type="domain" description="Sporulation protein YpeB N-terminal" evidence="4">
    <location>
        <begin position="31"/>
        <end position="165"/>
    </location>
</feature>
<feature type="coiled-coil region" evidence="1">
    <location>
        <begin position="128"/>
        <end position="155"/>
    </location>
</feature>
<keyword evidence="2" id="KW-0812">Transmembrane</keyword>
<evidence type="ECO:0000313" key="5">
    <source>
        <dbReference type="EMBL" id="MET3682351.1"/>
    </source>
</evidence>
<organism evidence="5 6">
    <name type="scientific">Alkalibacillus flavidus</name>
    <dbReference type="NCBI Taxonomy" id="546021"/>
    <lineage>
        <taxon>Bacteria</taxon>
        <taxon>Bacillati</taxon>
        <taxon>Bacillota</taxon>
        <taxon>Bacilli</taxon>
        <taxon>Bacillales</taxon>
        <taxon>Bacillaceae</taxon>
        <taxon>Alkalibacillus</taxon>
    </lineage>
</organism>
<evidence type="ECO:0000256" key="1">
    <source>
        <dbReference type="SAM" id="Coils"/>
    </source>
</evidence>
<dbReference type="Proteomes" id="UP001549167">
    <property type="component" value="Unassembled WGS sequence"/>
</dbReference>
<feature type="domain" description="Sporulation protein YpeB PepSY1 and PepSY2" evidence="3">
    <location>
        <begin position="182"/>
        <end position="365"/>
    </location>
</feature>
<dbReference type="Pfam" id="PF14620">
    <property type="entry name" value="YPEB_PepSY1-2"/>
    <property type="match status" value="1"/>
</dbReference>
<evidence type="ECO:0000259" key="4">
    <source>
        <dbReference type="Pfam" id="PF20769"/>
    </source>
</evidence>
<accession>A0ABV2KRZ1</accession>
<dbReference type="EMBL" id="JBEPMX010000001">
    <property type="protein sequence ID" value="MET3682351.1"/>
    <property type="molecule type" value="Genomic_DNA"/>
</dbReference>
<evidence type="ECO:0000313" key="6">
    <source>
        <dbReference type="Proteomes" id="UP001549167"/>
    </source>
</evidence>
<protein>
    <submittedName>
        <fullName evidence="5">Spore germination protein</fullName>
    </submittedName>
</protein>
<gene>
    <name evidence="5" type="ORF">ABID56_000430</name>
</gene>
<reference evidence="5 6" key="1">
    <citation type="submission" date="2024-06" db="EMBL/GenBank/DDBJ databases">
        <title>Genomic Encyclopedia of Type Strains, Phase IV (KMG-IV): sequencing the most valuable type-strain genomes for metagenomic binning, comparative biology and taxonomic classification.</title>
        <authorList>
            <person name="Goeker M."/>
        </authorList>
    </citation>
    <scope>NUCLEOTIDE SEQUENCE [LARGE SCALE GENOMIC DNA]</scope>
    <source>
        <strain evidence="5 6">DSM 23520</strain>
    </source>
</reference>
<evidence type="ECO:0000256" key="2">
    <source>
        <dbReference type="SAM" id="Phobius"/>
    </source>
</evidence>
<feature type="transmembrane region" description="Helical" evidence="2">
    <location>
        <begin position="7"/>
        <end position="25"/>
    </location>
</feature>
<proteinExistence type="predicted"/>
<comment type="caution">
    <text evidence="5">The sequence shown here is derived from an EMBL/GenBank/DDBJ whole genome shotgun (WGS) entry which is preliminary data.</text>
</comment>
<dbReference type="Pfam" id="PF20769">
    <property type="entry name" value="YPEB_N"/>
    <property type="match status" value="1"/>
</dbReference>
<keyword evidence="6" id="KW-1185">Reference proteome</keyword>
<dbReference type="InterPro" id="IPR014239">
    <property type="entry name" value="YpeB_PepSY1-2"/>
</dbReference>
<sequence>MFGWLRWVIYIILIIGMIGSIVWGYQEQQDKNALLIKAENNYQRAFHDLTYRMDQLNEKISTVLAMNAPNNISPQMADVWKITSEAKADVAQLPLSLMPFSETKQLLNQVGDFAYDVSIRNLSDEPLNEQELEALSQLQDESNKIKRQLRTVQNQVLSDGIRWMDIEASMVTNETRDDNVLKGLKQVEEQVGQFNGLDQLSQPNMNQSITLDGDDINKSDVETIVRDYFELNDQAELTVTETGDGSDIPIYNASFETDEVHGYSEVTQKGGHVLSYLLNRELGEASISLNEGMNVAEELLADLDFEQIEMVESIQYDQVGVYEFVHVHDNIYYYPDEIRVKVALDEGDVIGLTAREFILNERNREQLSLEPELTEDEALGYIHDQLDEQLTRLAVIENEEGEEVLTYEVLGTIDGTTYRVFINANDGFEERVDRLKQSEEVYQ</sequence>
<dbReference type="NCBIfam" id="TIGR02889">
    <property type="entry name" value="spore_YpeB"/>
    <property type="match status" value="1"/>
</dbReference>